<reference evidence="1" key="1">
    <citation type="submission" date="2022-12" db="EMBL/GenBank/DDBJ databases">
        <title>Gycomyces niveus sp.nov.,a novel actinomycete isolated from soil in Shouguan.</title>
        <authorList>
            <person name="Yang X."/>
        </authorList>
    </citation>
    <scope>NUCLEOTIDE SEQUENCE</scope>
    <source>
        <strain evidence="1">NEAU-A15</strain>
    </source>
</reference>
<dbReference type="EMBL" id="JAPZVP010000006">
    <property type="protein sequence ID" value="MDA1359742.1"/>
    <property type="molecule type" value="Genomic_DNA"/>
</dbReference>
<dbReference type="AlphaFoldDB" id="A0A9X3SPT9"/>
<evidence type="ECO:0000313" key="1">
    <source>
        <dbReference type="EMBL" id="MDA1359742.1"/>
    </source>
</evidence>
<dbReference type="RefSeq" id="WP_270109619.1">
    <property type="nucleotide sequence ID" value="NZ_JAPZVP010000006.1"/>
</dbReference>
<keyword evidence="2" id="KW-1185">Reference proteome</keyword>
<accession>A0A9X3SPT9</accession>
<comment type="caution">
    <text evidence="1">The sequence shown here is derived from an EMBL/GenBank/DDBJ whole genome shotgun (WGS) entry which is preliminary data.</text>
</comment>
<gene>
    <name evidence="1" type="ORF">O1R50_08920</name>
</gene>
<sequence>MNGTKSAEAWACIDANSEQGPSIVDGFSNFKRQLPPEDASVAEGGRVYRAVDIRDYQTDADDLAERVGAPRIGLVSCCLCQAQLKVPCMGYGDLVRRAEAAGWRYRPARCDRARVWCPRCQHDAGSAA</sequence>
<name>A0A9X3SPT9_9ACTN</name>
<protein>
    <submittedName>
        <fullName evidence="1">Uncharacterized protein</fullName>
    </submittedName>
</protein>
<dbReference type="Proteomes" id="UP001146067">
    <property type="component" value="Unassembled WGS sequence"/>
</dbReference>
<proteinExistence type="predicted"/>
<organism evidence="1 2">
    <name type="scientific">Glycomyces luteolus</name>
    <dbReference type="NCBI Taxonomy" id="2670330"/>
    <lineage>
        <taxon>Bacteria</taxon>
        <taxon>Bacillati</taxon>
        <taxon>Actinomycetota</taxon>
        <taxon>Actinomycetes</taxon>
        <taxon>Glycomycetales</taxon>
        <taxon>Glycomycetaceae</taxon>
        <taxon>Glycomyces</taxon>
    </lineage>
</organism>
<evidence type="ECO:0000313" key="2">
    <source>
        <dbReference type="Proteomes" id="UP001146067"/>
    </source>
</evidence>